<proteinExistence type="predicted"/>
<dbReference type="EMBL" id="VFOP01000001">
    <property type="protein sequence ID" value="TQL49422.1"/>
    <property type="molecule type" value="Genomic_DNA"/>
</dbReference>
<evidence type="ECO:0000313" key="3">
    <source>
        <dbReference type="Proteomes" id="UP000319516"/>
    </source>
</evidence>
<evidence type="ECO:0000256" key="1">
    <source>
        <dbReference type="SAM" id="Phobius"/>
    </source>
</evidence>
<comment type="caution">
    <text evidence="2">The sequence shown here is derived from an EMBL/GenBank/DDBJ whole genome shotgun (WGS) entry which is preliminary data.</text>
</comment>
<reference evidence="2 3" key="1">
    <citation type="submission" date="2019-06" db="EMBL/GenBank/DDBJ databases">
        <title>Sequencing the genomes of 1000 actinobacteria strains.</title>
        <authorList>
            <person name="Klenk H.-P."/>
        </authorList>
    </citation>
    <scope>NUCLEOTIDE SEQUENCE [LARGE SCALE GENOMIC DNA]</scope>
    <source>
        <strain evidence="2 3">DSM 12335</strain>
    </source>
</reference>
<feature type="transmembrane region" description="Helical" evidence="1">
    <location>
        <begin position="141"/>
        <end position="165"/>
    </location>
</feature>
<protein>
    <recommendedName>
        <fullName evidence="4">Capsular polysaccharide biosynthesis protein</fullName>
    </recommendedName>
</protein>
<dbReference type="RefSeq" id="WP_141783684.1">
    <property type="nucleotide sequence ID" value="NZ_BAAAIK010000003.1"/>
</dbReference>
<evidence type="ECO:0000313" key="2">
    <source>
        <dbReference type="EMBL" id="TQL49422.1"/>
    </source>
</evidence>
<evidence type="ECO:0008006" key="4">
    <source>
        <dbReference type="Google" id="ProtNLM"/>
    </source>
</evidence>
<keyword evidence="1" id="KW-0812">Transmembrane</keyword>
<name>A0A542YMU8_9MICO</name>
<keyword evidence="1" id="KW-1133">Transmembrane helix</keyword>
<keyword evidence="3" id="KW-1185">Reference proteome</keyword>
<keyword evidence="1" id="KW-0472">Membrane</keyword>
<organism evidence="2 3">
    <name type="scientific">Ornithinicoccus hortensis</name>
    <dbReference type="NCBI Taxonomy" id="82346"/>
    <lineage>
        <taxon>Bacteria</taxon>
        <taxon>Bacillati</taxon>
        <taxon>Actinomycetota</taxon>
        <taxon>Actinomycetes</taxon>
        <taxon>Micrococcales</taxon>
        <taxon>Intrasporangiaceae</taxon>
        <taxon>Ornithinicoccus</taxon>
    </lineage>
</organism>
<dbReference type="Proteomes" id="UP000319516">
    <property type="component" value="Unassembled WGS sequence"/>
</dbReference>
<gene>
    <name evidence="2" type="ORF">FB467_0492</name>
</gene>
<sequence length="173" mass="17784">MPTRRWPWFTPFLVLLVVVGAALVLRTVTYQASATLEVAEGTPATHVVDRVEDPALVEGVLAGMRADAPLTDQVAVEAAVLSGPEDGAGDSRVLVEASHPDPRFASAVADGTAATVAEDGGGVSVAGFSEVPTVPDGPRPALLLLGGAIAAWVVAFLGTTLLGAARQRRVVRR</sequence>
<dbReference type="AlphaFoldDB" id="A0A542YMU8"/>
<accession>A0A542YMU8</accession>